<feature type="region of interest" description="Disordered" evidence="1">
    <location>
        <begin position="77"/>
        <end position="116"/>
    </location>
</feature>
<sequence>MPRKQQRIKDSDKKRQKIVERLQAKVDKPKDVTLRDFILSVKSKIEEVLEAGYSYEEIAETFKLEGVEVAATTIKTYMADSRSNKTSGKKSKNQPDTPAESDLPMESDTEADEEES</sequence>
<name>K9W8C4_9CYAN</name>
<dbReference type="KEGG" id="cep:Cri9333_4975"/>
<organism evidence="2 3">
    <name type="scientific">Crinalium epipsammum PCC 9333</name>
    <dbReference type="NCBI Taxonomy" id="1173022"/>
    <lineage>
        <taxon>Bacteria</taxon>
        <taxon>Bacillati</taxon>
        <taxon>Cyanobacteriota</taxon>
        <taxon>Cyanophyceae</taxon>
        <taxon>Gomontiellales</taxon>
        <taxon>Gomontiellaceae</taxon>
        <taxon>Crinalium</taxon>
    </lineage>
</organism>
<gene>
    <name evidence="2" type="ORF">Cri9333_4975</name>
</gene>
<dbReference type="OrthoDB" id="531951at2"/>
<dbReference type="EMBL" id="CP003627">
    <property type="protein sequence ID" value="AFZ15730.1"/>
    <property type="molecule type" value="Genomic_DNA"/>
</dbReference>
<evidence type="ECO:0000313" key="2">
    <source>
        <dbReference type="EMBL" id="AFZ15730.1"/>
    </source>
</evidence>
<dbReference type="Proteomes" id="UP000010472">
    <property type="component" value="Plasmid pCRI9333.07"/>
</dbReference>
<accession>K9W8C4</accession>
<feature type="compositionally biased region" description="Acidic residues" evidence="1">
    <location>
        <begin position="103"/>
        <end position="116"/>
    </location>
</feature>
<evidence type="ECO:0000256" key="1">
    <source>
        <dbReference type="SAM" id="MobiDB-lite"/>
    </source>
</evidence>
<keyword evidence="2" id="KW-0614">Plasmid</keyword>
<proteinExistence type="predicted"/>
<dbReference type="AlphaFoldDB" id="K9W8C4"/>
<dbReference type="RefSeq" id="WP_015180088.1">
    <property type="nucleotide sequence ID" value="NC_019737.1"/>
</dbReference>
<geneLocation type="plasmid" evidence="2 3">
    <name>pCRI9333.07</name>
</geneLocation>
<dbReference type="HOGENOM" id="CLU_2092726_0_0_3"/>
<keyword evidence="3" id="KW-1185">Reference proteome</keyword>
<evidence type="ECO:0000313" key="3">
    <source>
        <dbReference type="Proteomes" id="UP000010472"/>
    </source>
</evidence>
<protein>
    <submittedName>
        <fullName evidence="2">Uncharacterized protein</fullName>
    </submittedName>
</protein>
<reference evidence="2 3" key="1">
    <citation type="submission" date="2012-06" db="EMBL/GenBank/DDBJ databases">
        <title>Finished plasmid 7 of genome of Crinalium epipsammum PCC 9333.</title>
        <authorList>
            <consortium name="US DOE Joint Genome Institute"/>
            <person name="Gugger M."/>
            <person name="Coursin T."/>
            <person name="Rippka R."/>
            <person name="Tandeau De Marsac N."/>
            <person name="Huntemann M."/>
            <person name="Wei C.-L."/>
            <person name="Han J."/>
            <person name="Detter J.C."/>
            <person name="Han C."/>
            <person name="Tapia R."/>
            <person name="Davenport K."/>
            <person name="Daligault H."/>
            <person name="Erkkila T."/>
            <person name="Gu W."/>
            <person name="Munk A.C.C."/>
            <person name="Teshima H."/>
            <person name="Xu Y."/>
            <person name="Chain P."/>
            <person name="Chen A."/>
            <person name="Krypides N."/>
            <person name="Mavromatis K."/>
            <person name="Markowitz V."/>
            <person name="Szeto E."/>
            <person name="Ivanova N."/>
            <person name="Mikhailova N."/>
            <person name="Ovchinnikova G."/>
            <person name="Pagani I."/>
            <person name="Pati A."/>
            <person name="Goodwin L."/>
            <person name="Peters L."/>
            <person name="Pitluck S."/>
            <person name="Woyke T."/>
            <person name="Kerfeld C."/>
        </authorList>
    </citation>
    <scope>NUCLEOTIDE SEQUENCE [LARGE SCALE GENOMIC DNA]</scope>
    <source>
        <strain evidence="2 3">PCC 9333</strain>
        <plasmid evidence="3">Plasmid pCRI9333.07</plasmid>
    </source>
</reference>